<evidence type="ECO:0000259" key="6">
    <source>
        <dbReference type="Pfam" id="PF02650"/>
    </source>
</evidence>
<keyword evidence="1 4" id="KW-0132">Cell division</keyword>
<evidence type="ECO:0000256" key="5">
    <source>
        <dbReference type="SAM" id="Phobius"/>
    </source>
</evidence>
<evidence type="ECO:0000259" key="7">
    <source>
        <dbReference type="Pfam" id="PF10298"/>
    </source>
</evidence>
<keyword evidence="2 4" id="KW-0238">DNA-binding</keyword>
<dbReference type="GO" id="GO:0043937">
    <property type="term" value="P:regulation of sporulation"/>
    <property type="evidence" value="ECO:0007669"/>
    <property type="project" value="InterPro"/>
</dbReference>
<dbReference type="Pfam" id="PF10298">
    <property type="entry name" value="WhiA_N"/>
    <property type="match status" value="1"/>
</dbReference>
<dbReference type="EMBL" id="AFZE01000007">
    <property type="protein sequence ID" value="EHL15973.1"/>
    <property type="molecule type" value="Genomic_DNA"/>
</dbReference>
<keyword evidence="3 4" id="KW-0131">Cell cycle</keyword>
<dbReference type="Gene3D" id="3.10.28.10">
    <property type="entry name" value="Homing endonucleases"/>
    <property type="match status" value="1"/>
</dbReference>
<comment type="function">
    <text evidence="4">Involved in cell division and chromosome segregation.</text>
</comment>
<evidence type="ECO:0000313" key="10">
    <source>
        <dbReference type="Proteomes" id="UP000006437"/>
    </source>
</evidence>
<evidence type="ECO:0000256" key="4">
    <source>
        <dbReference type="HAMAP-Rule" id="MF_01420"/>
    </source>
</evidence>
<proteinExistence type="inferred from homology"/>
<reference evidence="9 10" key="1">
    <citation type="submission" date="2011-08" db="EMBL/GenBank/DDBJ databases">
        <title>The Genome Sequence of Eubacteriaceae bacterium ACC19a.</title>
        <authorList>
            <consortium name="The Broad Institute Genome Sequencing Platform"/>
            <person name="Earl A."/>
            <person name="Ward D."/>
            <person name="Feldgarden M."/>
            <person name="Gevers D."/>
            <person name="Sizova M."/>
            <person name="Hazen A."/>
            <person name="Epstein S."/>
            <person name="Young S.K."/>
            <person name="Zeng Q."/>
            <person name="Gargeya S."/>
            <person name="Fitzgerald M."/>
            <person name="Haas B."/>
            <person name="Abouelleil A."/>
            <person name="Alvarado L."/>
            <person name="Arachchi H.M."/>
            <person name="Berlin A."/>
            <person name="Brown A."/>
            <person name="Chapman S.B."/>
            <person name="Chen Z."/>
            <person name="Dunbar C."/>
            <person name="Freedman E."/>
            <person name="Gearin G."/>
            <person name="Gellesch M."/>
            <person name="Goldberg J."/>
            <person name="Griggs A."/>
            <person name="Gujja S."/>
            <person name="Heiman D."/>
            <person name="Howarth C."/>
            <person name="Larson L."/>
            <person name="Lui A."/>
            <person name="MacDonald P.J.P."/>
            <person name="Montmayeur A."/>
            <person name="Murphy C."/>
            <person name="Neiman D."/>
            <person name="Pearson M."/>
            <person name="Priest M."/>
            <person name="Roberts A."/>
            <person name="Saif S."/>
            <person name="Shea T."/>
            <person name="Shenoy N."/>
            <person name="Sisk P."/>
            <person name="Stolte C."/>
            <person name="Sykes S."/>
            <person name="Wortman J."/>
            <person name="Nusbaum C."/>
            <person name="Birren B."/>
        </authorList>
    </citation>
    <scope>NUCLEOTIDE SEQUENCE [LARGE SCALE GENOMIC DNA]</scope>
    <source>
        <strain evidence="9 10">ACC19a</strain>
    </source>
</reference>
<dbReference type="SUPFAM" id="SSF55608">
    <property type="entry name" value="Homing endonucleases"/>
    <property type="match status" value="1"/>
</dbReference>
<gene>
    <name evidence="4" type="primary">whiA</name>
    <name evidence="9" type="ORF">HMPREF9629_01548</name>
</gene>
<keyword evidence="5" id="KW-0472">Membrane</keyword>
<comment type="caution">
    <text evidence="9">The sequence shown here is derived from an EMBL/GenBank/DDBJ whole genome shotgun (WGS) entry which is preliminary data.</text>
</comment>
<evidence type="ECO:0000259" key="8">
    <source>
        <dbReference type="Pfam" id="PF14527"/>
    </source>
</evidence>
<dbReference type="RefSeq" id="WP_009525777.1">
    <property type="nucleotide sequence ID" value="NZ_JBQMYZ010000036.1"/>
</dbReference>
<dbReference type="InterPro" id="IPR027434">
    <property type="entry name" value="Homing_endonucl"/>
</dbReference>
<dbReference type="GO" id="GO:0003677">
    <property type="term" value="F:DNA binding"/>
    <property type="evidence" value="ECO:0007669"/>
    <property type="project" value="UniProtKB-UniRule"/>
</dbReference>
<evidence type="ECO:0000256" key="2">
    <source>
        <dbReference type="ARBA" id="ARBA00023125"/>
    </source>
</evidence>
<evidence type="ECO:0000313" key="9">
    <source>
        <dbReference type="EMBL" id="EHL15973.1"/>
    </source>
</evidence>
<organism evidence="9 10">
    <name type="scientific">Peptoanaerobacter stomatis</name>
    <dbReference type="NCBI Taxonomy" id="796937"/>
    <lineage>
        <taxon>Bacteria</taxon>
        <taxon>Bacillati</taxon>
        <taxon>Bacillota</taxon>
        <taxon>Clostridia</taxon>
        <taxon>Peptostreptococcales</taxon>
        <taxon>Filifactoraceae</taxon>
        <taxon>Peptoanaerobacter</taxon>
    </lineage>
</organism>
<dbReference type="NCBIfam" id="TIGR00647">
    <property type="entry name" value="DNA_bind_WhiA"/>
    <property type="match status" value="1"/>
</dbReference>
<keyword evidence="5" id="KW-1133">Transmembrane helix</keyword>
<protein>
    <recommendedName>
        <fullName evidence="4">Probable cell division protein WhiA</fullName>
    </recommendedName>
</protein>
<dbReference type="HOGENOM" id="CLU_053282_0_0_9"/>
<dbReference type="InterPro" id="IPR018478">
    <property type="entry name" value="Sporu_reg_WhiA_N_dom"/>
</dbReference>
<dbReference type="HAMAP" id="MF_01420">
    <property type="entry name" value="HTH_type_WhiA"/>
    <property type="match status" value="1"/>
</dbReference>
<feature type="domain" description="Sporulation transcription regulator WhiA N-terminal" evidence="7">
    <location>
        <begin position="22"/>
        <end position="99"/>
    </location>
</feature>
<accession>G9WZE7</accession>
<dbReference type="PATRIC" id="fig|796937.3.peg.746"/>
<dbReference type="InterPro" id="IPR003802">
    <property type="entry name" value="Sporulation_regulator_WhiA"/>
</dbReference>
<dbReference type="AlphaFoldDB" id="G9WZE7"/>
<dbReference type="PANTHER" id="PTHR37307:SF1">
    <property type="entry name" value="CELL DIVISION PROTEIN WHIA-RELATED"/>
    <property type="match status" value="1"/>
</dbReference>
<evidence type="ECO:0000256" key="1">
    <source>
        <dbReference type="ARBA" id="ARBA00022618"/>
    </source>
</evidence>
<dbReference type="Pfam" id="PF14527">
    <property type="entry name" value="LAGLIDADG_WhiA"/>
    <property type="match status" value="1"/>
</dbReference>
<comment type="similarity">
    <text evidence="4">Belongs to the WhiA family.</text>
</comment>
<dbReference type="GO" id="GO:0051301">
    <property type="term" value="P:cell division"/>
    <property type="evidence" value="ECO:0007669"/>
    <property type="project" value="UniProtKB-UniRule"/>
</dbReference>
<name>G9WZE7_9FIRM</name>
<dbReference type="InterPro" id="IPR039518">
    <property type="entry name" value="WhiA_LAGLIDADG_dom"/>
</dbReference>
<dbReference type="Proteomes" id="UP000006437">
    <property type="component" value="Unassembled WGS sequence"/>
</dbReference>
<feature type="domain" description="Sporulation regulator WhiA C-terminal" evidence="6">
    <location>
        <begin position="228"/>
        <end position="311"/>
    </location>
</feature>
<dbReference type="InterPro" id="IPR023054">
    <property type="entry name" value="Sporulation_regulator_WhiA_C"/>
</dbReference>
<dbReference type="PANTHER" id="PTHR37307">
    <property type="entry name" value="CELL DIVISION PROTEIN WHIA-RELATED"/>
    <property type="match status" value="1"/>
</dbReference>
<feature type="domain" description="WhiA LAGLIDADG-like" evidence="8">
    <location>
        <begin position="134"/>
        <end position="225"/>
    </location>
</feature>
<keyword evidence="5" id="KW-0812">Transmembrane</keyword>
<dbReference type="Pfam" id="PF02650">
    <property type="entry name" value="HTH_WhiA"/>
    <property type="match status" value="1"/>
</dbReference>
<sequence>MSFSKEIRDEITDIKIYDDNEIIALLSGVFMFCGSVVIKGNGKLSFQINTESITVAKKVSLLFKKMFSITLELYQKNNYNFNKEKIYTLEYTHTLNEISNILKKIFVLNEDSSGIISIRSDIDEIITKNENAVKSFLRGAYMMSGSIADPEKSYHLEFISHDFTFSQNFSALLNESNIKSNITQRKESFIIYIKESESISDLLNLIGAHKSMFKFEDIRIKKQVRNNINRIVNCETANLSKIAKTYVRQKKAIQYILNKKGLSFLPNELRQIAILRLENEDDSLKELGEKLPNPVSKSVVNRRLSKIEKIAQQIYEEE</sequence>
<feature type="transmembrane region" description="Helical" evidence="5">
    <location>
        <begin position="21"/>
        <end position="38"/>
    </location>
</feature>
<evidence type="ECO:0000256" key="3">
    <source>
        <dbReference type="ARBA" id="ARBA00023306"/>
    </source>
</evidence>